<dbReference type="STRING" id="1246637.MTBBW1_1730046"/>
<dbReference type="InterPro" id="IPR052205">
    <property type="entry name" value="FliO/MopB"/>
</dbReference>
<reference evidence="11 12" key="1">
    <citation type="submission" date="2017-03" db="EMBL/GenBank/DDBJ databases">
        <authorList>
            <person name="Afonso C.L."/>
            <person name="Miller P.J."/>
            <person name="Scott M.A."/>
            <person name="Spackman E."/>
            <person name="Goraichik I."/>
            <person name="Dimitrov K.M."/>
            <person name="Suarez D.L."/>
            <person name="Swayne D.E."/>
        </authorList>
    </citation>
    <scope>NUCLEOTIDE SEQUENCE [LARGE SCALE GENOMIC DNA]</scope>
    <source>
        <strain evidence="11">PRJEB14757</strain>
    </source>
</reference>
<dbReference type="InterPro" id="IPR022781">
    <property type="entry name" value="Flagellar_biosynth_FliO"/>
</dbReference>
<evidence type="ECO:0000256" key="2">
    <source>
        <dbReference type="ARBA" id="ARBA00004236"/>
    </source>
</evidence>
<feature type="compositionally biased region" description="Polar residues" evidence="9">
    <location>
        <begin position="95"/>
        <end position="108"/>
    </location>
</feature>
<accession>A0A1W1HA39</accession>
<evidence type="ECO:0000256" key="1">
    <source>
        <dbReference type="ARBA" id="ARBA00004117"/>
    </source>
</evidence>
<evidence type="ECO:0000256" key="5">
    <source>
        <dbReference type="ARBA" id="ARBA00022989"/>
    </source>
</evidence>
<feature type="transmembrane region" description="Helical" evidence="10">
    <location>
        <begin position="12"/>
        <end position="32"/>
    </location>
</feature>
<protein>
    <recommendedName>
        <fullName evidence="13">Flagellar protein</fullName>
    </recommendedName>
</protein>
<dbReference type="RefSeq" id="WP_080806044.1">
    <property type="nucleotide sequence ID" value="NZ_LT828552.1"/>
</dbReference>
<gene>
    <name evidence="11" type="ORF">MTBBW1_1730046</name>
</gene>
<evidence type="ECO:0000256" key="10">
    <source>
        <dbReference type="SAM" id="Phobius"/>
    </source>
</evidence>
<keyword evidence="5 10" id="KW-1133">Transmembrane helix</keyword>
<evidence type="ECO:0000256" key="4">
    <source>
        <dbReference type="ARBA" id="ARBA00022692"/>
    </source>
</evidence>
<dbReference type="AlphaFoldDB" id="A0A1W1HA39"/>
<proteinExistence type="inferred from homology"/>
<comment type="subcellular location">
    <subcellularLocation>
        <location evidence="1">Bacterial flagellum basal body</location>
    </subcellularLocation>
    <subcellularLocation>
        <location evidence="2">Cell membrane</location>
    </subcellularLocation>
</comment>
<dbReference type="PANTHER" id="PTHR38766">
    <property type="entry name" value="FLAGELLAR PROTEIN FLIO"/>
    <property type="match status" value="1"/>
</dbReference>
<keyword evidence="4 10" id="KW-0812">Transmembrane</keyword>
<sequence length="128" mass="14224">MENTTDIWGAFLRTASVLIFVIALLLLFLYLLKRFSSFATVKSEYEMIKVLAVHHFSPKEKIVLVDVMDKKMLIGVTAQSINSLGVIESGDGNNICRNSEPHSSTEPSLSGKFSLLKDSASGEKYHEE</sequence>
<evidence type="ECO:0000313" key="11">
    <source>
        <dbReference type="EMBL" id="SLM29248.1"/>
    </source>
</evidence>
<keyword evidence="6 10" id="KW-0472">Membrane</keyword>
<dbReference type="GO" id="GO:0044781">
    <property type="term" value="P:bacterial-type flagellum organization"/>
    <property type="evidence" value="ECO:0007669"/>
    <property type="project" value="InterPro"/>
</dbReference>
<evidence type="ECO:0000256" key="3">
    <source>
        <dbReference type="ARBA" id="ARBA00022475"/>
    </source>
</evidence>
<dbReference type="OrthoDB" id="5421075at2"/>
<keyword evidence="7" id="KW-0975">Bacterial flagellum</keyword>
<evidence type="ECO:0000313" key="12">
    <source>
        <dbReference type="Proteomes" id="UP000191931"/>
    </source>
</evidence>
<keyword evidence="12" id="KW-1185">Reference proteome</keyword>
<dbReference type="EMBL" id="FWEV01000083">
    <property type="protein sequence ID" value="SLM29248.1"/>
    <property type="molecule type" value="Genomic_DNA"/>
</dbReference>
<keyword evidence="3" id="KW-1003">Cell membrane</keyword>
<dbReference type="PANTHER" id="PTHR38766:SF1">
    <property type="entry name" value="FLAGELLAR PROTEIN FLIO"/>
    <property type="match status" value="1"/>
</dbReference>
<comment type="similarity">
    <text evidence="8">Belongs to the FliO/MopB family.</text>
</comment>
<name>A0A1W1HA39_9BACT</name>
<dbReference type="GO" id="GO:0009425">
    <property type="term" value="C:bacterial-type flagellum basal body"/>
    <property type="evidence" value="ECO:0007669"/>
    <property type="project" value="UniProtKB-SubCell"/>
</dbReference>
<evidence type="ECO:0008006" key="13">
    <source>
        <dbReference type="Google" id="ProtNLM"/>
    </source>
</evidence>
<evidence type="ECO:0000256" key="7">
    <source>
        <dbReference type="ARBA" id="ARBA00023143"/>
    </source>
</evidence>
<feature type="region of interest" description="Disordered" evidence="9">
    <location>
        <begin position="95"/>
        <end position="128"/>
    </location>
</feature>
<dbReference type="Proteomes" id="UP000191931">
    <property type="component" value="Unassembled WGS sequence"/>
</dbReference>
<evidence type="ECO:0000256" key="9">
    <source>
        <dbReference type="SAM" id="MobiDB-lite"/>
    </source>
</evidence>
<organism evidence="11 12">
    <name type="scientific">Desulfamplus magnetovallimortis</name>
    <dbReference type="NCBI Taxonomy" id="1246637"/>
    <lineage>
        <taxon>Bacteria</taxon>
        <taxon>Pseudomonadati</taxon>
        <taxon>Thermodesulfobacteriota</taxon>
        <taxon>Desulfobacteria</taxon>
        <taxon>Desulfobacterales</taxon>
        <taxon>Desulfobacteraceae</taxon>
        <taxon>Desulfamplus</taxon>
    </lineage>
</organism>
<dbReference type="Pfam" id="PF04347">
    <property type="entry name" value="FliO"/>
    <property type="match status" value="1"/>
</dbReference>
<evidence type="ECO:0000256" key="6">
    <source>
        <dbReference type="ARBA" id="ARBA00023136"/>
    </source>
</evidence>
<evidence type="ECO:0000256" key="8">
    <source>
        <dbReference type="ARBA" id="ARBA00037937"/>
    </source>
</evidence>
<dbReference type="GO" id="GO:0005886">
    <property type="term" value="C:plasma membrane"/>
    <property type="evidence" value="ECO:0007669"/>
    <property type="project" value="UniProtKB-SubCell"/>
</dbReference>